<feature type="transmembrane region" description="Helical" evidence="1">
    <location>
        <begin position="108"/>
        <end position="130"/>
    </location>
</feature>
<keyword evidence="1" id="KW-0472">Membrane</keyword>
<comment type="caution">
    <text evidence="2">The sequence shown here is derived from an EMBL/GenBank/DDBJ whole genome shotgun (WGS) entry which is preliminary data.</text>
</comment>
<evidence type="ECO:0000313" key="3">
    <source>
        <dbReference type="Proteomes" id="UP000243376"/>
    </source>
</evidence>
<dbReference type="AlphaFoldDB" id="A0A2J6X5T4"/>
<sequence>MRIPPILTHRLIRAYLVIALGAVLFALRRVYLPTFFELQGVIFDIAVPSALNSCYNRPALNTCSDAVIVVLTVFGVVAAVGWGNLAMTVFALILAIPPLALYFALSPIWPPLIALAFIPIALELGLWFLFPRQPNQSSEDET</sequence>
<organism evidence="2 3">
    <name type="scientific">Chloroflexus aggregans</name>
    <dbReference type="NCBI Taxonomy" id="152260"/>
    <lineage>
        <taxon>Bacteria</taxon>
        <taxon>Bacillati</taxon>
        <taxon>Chloroflexota</taxon>
        <taxon>Chloroflexia</taxon>
        <taxon>Chloroflexales</taxon>
        <taxon>Chloroflexineae</taxon>
        <taxon>Chloroflexaceae</taxon>
        <taxon>Chloroflexus</taxon>
    </lineage>
</organism>
<accession>A0A2J6X5T4</accession>
<dbReference type="Proteomes" id="UP000243376">
    <property type="component" value="Unassembled WGS sequence"/>
</dbReference>
<feature type="transmembrane region" description="Helical" evidence="1">
    <location>
        <begin position="67"/>
        <end position="96"/>
    </location>
</feature>
<feature type="transmembrane region" description="Helical" evidence="1">
    <location>
        <begin position="12"/>
        <end position="32"/>
    </location>
</feature>
<keyword evidence="1" id="KW-1133">Transmembrane helix</keyword>
<dbReference type="EMBL" id="PNIQ01000489">
    <property type="protein sequence ID" value="PMP82011.1"/>
    <property type="molecule type" value="Genomic_DNA"/>
</dbReference>
<name>A0A2J6X5T4_9CHLR</name>
<keyword evidence="1" id="KW-0812">Transmembrane</keyword>
<reference evidence="2 3" key="1">
    <citation type="submission" date="2018-01" db="EMBL/GenBank/DDBJ databases">
        <title>Metagenomic assembled genomes from two thermal pools in the Uzon Caldera, Kamchatka, Russia.</title>
        <authorList>
            <person name="Wilkins L."/>
            <person name="Ettinger C."/>
        </authorList>
    </citation>
    <scope>NUCLEOTIDE SEQUENCE [LARGE SCALE GENOMIC DNA]</scope>
    <source>
        <strain evidence="2">ZAV-02</strain>
    </source>
</reference>
<gene>
    <name evidence="2" type="ORF">C0184_07435</name>
</gene>
<evidence type="ECO:0000256" key="1">
    <source>
        <dbReference type="SAM" id="Phobius"/>
    </source>
</evidence>
<proteinExistence type="predicted"/>
<evidence type="ECO:0000313" key="2">
    <source>
        <dbReference type="EMBL" id="PMP82011.1"/>
    </source>
</evidence>
<protein>
    <submittedName>
        <fullName evidence="2">Uncharacterized protein</fullName>
    </submittedName>
</protein>